<dbReference type="PANTHER" id="PTHR46300:SF7">
    <property type="entry name" value="P450, PUTATIVE (EUROFUNG)-RELATED"/>
    <property type="match status" value="1"/>
</dbReference>
<comment type="pathway">
    <text evidence="3">Secondary metabolite biosynthesis.</text>
</comment>
<comment type="similarity">
    <text evidence="4">Belongs to the cytochrome P450 family.</text>
</comment>
<dbReference type="Pfam" id="PF00067">
    <property type="entry name" value="p450"/>
    <property type="match status" value="2"/>
</dbReference>
<dbReference type="GO" id="GO:0016020">
    <property type="term" value="C:membrane"/>
    <property type="evidence" value="ECO:0007669"/>
    <property type="project" value="UniProtKB-SubCell"/>
</dbReference>
<dbReference type="GO" id="GO:0005506">
    <property type="term" value="F:iron ion binding"/>
    <property type="evidence" value="ECO:0007669"/>
    <property type="project" value="InterPro"/>
</dbReference>
<feature type="binding site" description="axial binding residue" evidence="13">
    <location>
        <position position="1021"/>
    </location>
    <ligand>
        <name>heme</name>
        <dbReference type="ChEBI" id="CHEBI:30413"/>
    </ligand>
    <ligandPart>
        <name>Fe</name>
        <dbReference type="ChEBI" id="CHEBI:18248"/>
    </ligandPart>
</feature>
<evidence type="ECO:0000256" key="12">
    <source>
        <dbReference type="ARBA" id="ARBA00023136"/>
    </source>
</evidence>
<evidence type="ECO:0000313" key="14">
    <source>
        <dbReference type="EMBL" id="KAJ8474074.1"/>
    </source>
</evidence>
<dbReference type="InterPro" id="IPR036396">
    <property type="entry name" value="Cyt_P450_sf"/>
</dbReference>
<keyword evidence="12" id="KW-0472">Membrane</keyword>
<dbReference type="PANTHER" id="PTHR46300">
    <property type="entry name" value="P450, PUTATIVE (EUROFUNG)-RELATED-RELATED"/>
    <property type="match status" value="1"/>
</dbReference>
<dbReference type="GO" id="GO:0004497">
    <property type="term" value="F:monooxygenase activity"/>
    <property type="evidence" value="ECO:0007669"/>
    <property type="project" value="UniProtKB-KW"/>
</dbReference>
<dbReference type="InterPro" id="IPR050364">
    <property type="entry name" value="Cytochrome_P450_fung"/>
</dbReference>
<evidence type="ECO:0000256" key="9">
    <source>
        <dbReference type="ARBA" id="ARBA00023002"/>
    </source>
</evidence>
<keyword evidence="11" id="KW-0503">Monooxygenase</keyword>
<dbReference type="InterPro" id="IPR001128">
    <property type="entry name" value="Cyt_P450"/>
</dbReference>
<dbReference type="InterPro" id="IPR017972">
    <property type="entry name" value="Cyt_P450_CS"/>
</dbReference>
<gene>
    <name evidence="14" type="ORF">ONZ51_g7461</name>
</gene>
<keyword evidence="15" id="KW-1185">Reference proteome</keyword>
<keyword evidence="5 13" id="KW-0349">Heme</keyword>
<evidence type="ECO:0000256" key="3">
    <source>
        <dbReference type="ARBA" id="ARBA00005179"/>
    </source>
</evidence>
<evidence type="ECO:0000256" key="10">
    <source>
        <dbReference type="ARBA" id="ARBA00023004"/>
    </source>
</evidence>
<comment type="cofactor">
    <cofactor evidence="1 13">
        <name>heme</name>
        <dbReference type="ChEBI" id="CHEBI:30413"/>
    </cofactor>
</comment>
<dbReference type="SUPFAM" id="SSF48264">
    <property type="entry name" value="Cytochrome P450"/>
    <property type="match status" value="2"/>
</dbReference>
<dbReference type="AlphaFoldDB" id="A0AAD7TSN7"/>
<evidence type="ECO:0000256" key="4">
    <source>
        <dbReference type="ARBA" id="ARBA00010617"/>
    </source>
</evidence>
<dbReference type="PRINTS" id="PR00463">
    <property type="entry name" value="EP450I"/>
</dbReference>
<organism evidence="14 15">
    <name type="scientific">Trametes cubensis</name>
    <dbReference type="NCBI Taxonomy" id="1111947"/>
    <lineage>
        <taxon>Eukaryota</taxon>
        <taxon>Fungi</taxon>
        <taxon>Dikarya</taxon>
        <taxon>Basidiomycota</taxon>
        <taxon>Agaricomycotina</taxon>
        <taxon>Agaricomycetes</taxon>
        <taxon>Polyporales</taxon>
        <taxon>Polyporaceae</taxon>
        <taxon>Trametes</taxon>
    </lineage>
</organism>
<sequence>MALLDLGITLSPRLLGVALALLLLLQLLLRRILLRKEGLPLPPGPPGLLLIGNMLDMPRYKPWIGLHDLTKTYGNLVYLRIPRNPLLIIGDAETAFELLDKKSAYTSDRPTNPMAELMGMDDIFGLMPYGERWKRHRRGFWQHFHPGVVSKYHAAQNVQVRKFLAKLLQDPSRVKEHIRFNFSATMLKIGYDIEVQNERDEHIYLVDAALDALGQAVPGRFSIEVLPWLRYVPAWVPGAGFQTVFARCKAANDRLKHQPFDELKQRLESGDPTINPCLGIELLAQWKLDHEVQRIPPEEEDIIKNICAITFEGGAETTFSALQAFFVAMVLYPEVQRKAQAELDTVVGPHRLPDHEDRLRLPYVAALIKELMRWHITVPINIPHKTTRDTELSGYRVPAGTTVFVNVWYACSVVSLFVSACLEPSPIYTGKFYMIPKSIKTRKSFAQKGFLEADGSPGTDIRDPADLMFGFGRRVCPGRHFAEDIIFLNIASVLHLLEIGPPVDQGGEPVQITYQQSHGLLSLPPDPALHSDIGGFVNAISRLRNVYEDTSRFIPGATGFAIMEQLLDLGLHLLVLASVASALFLISHEALAGLWGRSRQYPLPPGPRRLPIIGNLLNAPRRHLWLGFKELCTKYGDLVYLNILGNHLVIVGSARLATELLEKRSRNTSDRPFIPVAPLVGNDAAFSIMPYGQQWRDHRRAFWQIFHPAATREYREIQSEKLRTFLAALLESPQDFQQHIRYNFSATVMKLLYDLDAKEKDDEFIAKVEESMALTSEHLTGSHPVDVFPFLRHVPGWVPGAGFQYEFARCKAAVTYVKEAPFALMKAALGRGENVSCSLATLLSRIGGQSTDAEIAYREEIIKNVGLIAFEGGSDSHPHAGTVLQSFSTIVSLFLAMTLYPEVQKKAQAELDAVVGPHRLPGFEDRDALVYINAIVKEALRWHVVFPLSLPHRTIEDDIVDGYFIPAGSLIMPNTWAILHDPEAYDAPEEFRPERFIRDGKLDPSVRDPYAYAFGYGRRACAGRHFADEALFLTIASVLHVFNIDAPLDDQGRPVKTELRQTNGLLTSTPKQRREPAITKSVECDTSMYANQNMQCNMVLGPNLPVLLGLARYTEISRLSA</sequence>
<keyword evidence="10 13" id="KW-0408">Iron</keyword>
<evidence type="ECO:0000256" key="7">
    <source>
        <dbReference type="ARBA" id="ARBA00022723"/>
    </source>
</evidence>
<keyword evidence="6" id="KW-0812">Transmembrane</keyword>
<keyword evidence="9" id="KW-0560">Oxidoreductase</keyword>
<dbReference type="Gene3D" id="1.10.630.10">
    <property type="entry name" value="Cytochrome P450"/>
    <property type="match status" value="2"/>
</dbReference>
<dbReference type="CDD" id="cd11065">
    <property type="entry name" value="CYP64-like"/>
    <property type="match status" value="2"/>
</dbReference>
<accession>A0AAD7TSN7</accession>
<proteinExistence type="inferred from homology"/>
<keyword evidence="7 13" id="KW-0479">Metal-binding</keyword>
<dbReference type="GO" id="GO:0020037">
    <property type="term" value="F:heme binding"/>
    <property type="evidence" value="ECO:0007669"/>
    <property type="project" value="InterPro"/>
</dbReference>
<evidence type="ECO:0000256" key="11">
    <source>
        <dbReference type="ARBA" id="ARBA00023033"/>
    </source>
</evidence>
<evidence type="ECO:0008006" key="16">
    <source>
        <dbReference type="Google" id="ProtNLM"/>
    </source>
</evidence>
<comment type="caution">
    <text evidence="14">The sequence shown here is derived from an EMBL/GenBank/DDBJ whole genome shotgun (WGS) entry which is preliminary data.</text>
</comment>
<dbReference type="Proteomes" id="UP001215151">
    <property type="component" value="Unassembled WGS sequence"/>
</dbReference>
<name>A0AAD7TSN7_9APHY</name>
<evidence type="ECO:0000313" key="15">
    <source>
        <dbReference type="Proteomes" id="UP001215151"/>
    </source>
</evidence>
<keyword evidence="8" id="KW-1133">Transmembrane helix</keyword>
<evidence type="ECO:0000256" key="8">
    <source>
        <dbReference type="ARBA" id="ARBA00022989"/>
    </source>
</evidence>
<dbReference type="PROSITE" id="PS00086">
    <property type="entry name" value="CYTOCHROME_P450"/>
    <property type="match status" value="2"/>
</dbReference>
<evidence type="ECO:0000256" key="1">
    <source>
        <dbReference type="ARBA" id="ARBA00001971"/>
    </source>
</evidence>
<evidence type="ECO:0000256" key="13">
    <source>
        <dbReference type="PIRSR" id="PIRSR602401-1"/>
    </source>
</evidence>
<evidence type="ECO:0000256" key="5">
    <source>
        <dbReference type="ARBA" id="ARBA00022617"/>
    </source>
</evidence>
<reference evidence="14" key="1">
    <citation type="submission" date="2022-11" db="EMBL/GenBank/DDBJ databases">
        <title>Genome Sequence of Cubamyces cubensis.</title>
        <authorList>
            <person name="Buettner E."/>
        </authorList>
    </citation>
    <scope>NUCLEOTIDE SEQUENCE</scope>
    <source>
        <strain evidence="14">MPL-01</strain>
    </source>
</reference>
<comment type="subcellular location">
    <subcellularLocation>
        <location evidence="2">Membrane</location>
        <topology evidence="2">Single-pass membrane protein</topology>
    </subcellularLocation>
</comment>
<evidence type="ECO:0000256" key="2">
    <source>
        <dbReference type="ARBA" id="ARBA00004167"/>
    </source>
</evidence>
<dbReference type="InterPro" id="IPR002401">
    <property type="entry name" value="Cyt_P450_E_grp-I"/>
</dbReference>
<protein>
    <recommendedName>
        <fullName evidence="16">Cytochrome P450</fullName>
    </recommendedName>
</protein>
<dbReference type="GO" id="GO:0016705">
    <property type="term" value="F:oxidoreductase activity, acting on paired donors, with incorporation or reduction of molecular oxygen"/>
    <property type="evidence" value="ECO:0007669"/>
    <property type="project" value="InterPro"/>
</dbReference>
<dbReference type="EMBL" id="JAPEVG010000200">
    <property type="protein sequence ID" value="KAJ8474074.1"/>
    <property type="molecule type" value="Genomic_DNA"/>
</dbReference>
<evidence type="ECO:0000256" key="6">
    <source>
        <dbReference type="ARBA" id="ARBA00022692"/>
    </source>
</evidence>